<dbReference type="PROSITE" id="PS01081">
    <property type="entry name" value="HTH_TETR_1"/>
    <property type="match status" value="1"/>
</dbReference>
<dbReference type="KEGG" id="pgin:FRZ67_20750"/>
<feature type="domain" description="HTH tetR-type" evidence="3">
    <location>
        <begin position="6"/>
        <end position="66"/>
    </location>
</feature>
<dbReference type="Gene3D" id="1.10.357.10">
    <property type="entry name" value="Tetracycline Repressor, domain 2"/>
    <property type="match status" value="1"/>
</dbReference>
<dbReference type="InterPro" id="IPR050624">
    <property type="entry name" value="HTH-type_Tx_Regulator"/>
</dbReference>
<keyword evidence="5" id="KW-1185">Reference proteome</keyword>
<sequence>MKLRDENKTDQIFKATLKLVKENGLSGITMQSVAKEAKIATGTLYIYFKNKESIITSLFDHCVKNSATIFFQHYDVSAPFKVGFHTIWSNIVQHRISRFEESIFIEQCFHSPYIDEETKTTLKKMFEPLLELLNRGKEQHIIKNIDSFWLTSFMIGTINEIAKRVTYFNKRLTKEVLDLNFQMCWDGIKA</sequence>
<evidence type="ECO:0000259" key="3">
    <source>
        <dbReference type="PROSITE" id="PS50977"/>
    </source>
</evidence>
<dbReference type="InterPro" id="IPR023772">
    <property type="entry name" value="DNA-bd_HTH_TetR-type_CS"/>
</dbReference>
<evidence type="ECO:0000256" key="2">
    <source>
        <dbReference type="PROSITE-ProRule" id="PRU00335"/>
    </source>
</evidence>
<reference evidence="4 5" key="1">
    <citation type="journal article" date="2016" name="Int. J. Syst. Evol. Microbiol.">
        <title>Panacibacter ginsenosidivorans gen. nov., sp. nov., with ginsenoside converting activity isolated from soil of a ginseng field.</title>
        <authorList>
            <person name="Siddiqi M.Z."/>
            <person name="Muhammad Shafi S."/>
            <person name="Choi K.D."/>
            <person name="Im W.T."/>
        </authorList>
    </citation>
    <scope>NUCLEOTIDE SEQUENCE [LARGE SCALE GENOMIC DNA]</scope>
    <source>
        <strain evidence="4 5">Gsoil1550</strain>
    </source>
</reference>
<dbReference type="SUPFAM" id="SSF46689">
    <property type="entry name" value="Homeodomain-like"/>
    <property type="match status" value="1"/>
</dbReference>
<dbReference type="Proteomes" id="UP000321533">
    <property type="component" value="Chromosome"/>
</dbReference>
<gene>
    <name evidence="4" type="ORF">FRZ67_20750</name>
</gene>
<dbReference type="PANTHER" id="PTHR43479">
    <property type="entry name" value="ACREF/ENVCD OPERON REPRESSOR-RELATED"/>
    <property type="match status" value="1"/>
</dbReference>
<evidence type="ECO:0000313" key="5">
    <source>
        <dbReference type="Proteomes" id="UP000321533"/>
    </source>
</evidence>
<dbReference type="AlphaFoldDB" id="A0A5B8VF17"/>
<protein>
    <submittedName>
        <fullName evidence="4">TetR/AcrR family transcriptional regulator</fullName>
    </submittedName>
</protein>
<accession>A0A5B8VF17</accession>
<keyword evidence="1 2" id="KW-0238">DNA-binding</keyword>
<proteinExistence type="predicted"/>
<dbReference type="PANTHER" id="PTHR43479:SF11">
    <property type="entry name" value="ACREF_ENVCD OPERON REPRESSOR-RELATED"/>
    <property type="match status" value="1"/>
</dbReference>
<feature type="DNA-binding region" description="H-T-H motif" evidence="2">
    <location>
        <begin position="29"/>
        <end position="48"/>
    </location>
</feature>
<dbReference type="PROSITE" id="PS50977">
    <property type="entry name" value="HTH_TETR_2"/>
    <property type="match status" value="1"/>
</dbReference>
<name>A0A5B8VF17_9BACT</name>
<dbReference type="InterPro" id="IPR001647">
    <property type="entry name" value="HTH_TetR"/>
</dbReference>
<dbReference type="PRINTS" id="PR00455">
    <property type="entry name" value="HTHTETR"/>
</dbReference>
<dbReference type="Pfam" id="PF00440">
    <property type="entry name" value="TetR_N"/>
    <property type="match status" value="1"/>
</dbReference>
<dbReference type="Pfam" id="PF22604">
    <property type="entry name" value="TetR_HI_0893_C"/>
    <property type="match status" value="1"/>
</dbReference>
<evidence type="ECO:0000313" key="4">
    <source>
        <dbReference type="EMBL" id="QEC69611.1"/>
    </source>
</evidence>
<dbReference type="SUPFAM" id="SSF48498">
    <property type="entry name" value="Tetracyclin repressor-like, C-terminal domain"/>
    <property type="match status" value="1"/>
</dbReference>
<dbReference type="InterPro" id="IPR009057">
    <property type="entry name" value="Homeodomain-like_sf"/>
</dbReference>
<dbReference type="InterPro" id="IPR054422">
    <property type="entry name" value="TetR-like_HI_0893_C"/>
</dbReference>
<evidence type="ECO:0000256" key="1">
    <source>
        <dbReference type="ARBA" id="ARBA00023125"/>
    </source>
</evidence>
<dbReference type="EMBL" id="CP042435">
    <property type="protein sequence ID" value="QEC69611.1"/>
    <property type="molecule type" value="Genomic_DNA"/>
</dbReference>
<dbReference type="OrthoDB" id="6430772at2"/>
<dbReference type="GO" id="GO:0003677">
    <property type="term" value="F:DNA binding"/>
    <property type="evidence" value="ECO:0007669"/>
    <property type="project" value="UniProtKB-UniRule"/>
</dbReference>
<dbReference type="InterPro" id="IPR036271">
    <property type="entry name" value="Tet_transcr_reg_TetR-rel_C_sf"/>
</dbReference>
<organism evidence="4 5">
    <name type="scientific">Panacibacter ginsenosidivorans</name>
    <dbReference type="NCBI Taxonomy" id="1813871"/>
    <lineage>
        <taxon>Bacteria</taxon>
        <taxon>Pseudomonadati</taxon>
        <taxon>Bacteroidota</taxon>
        <taxon>Chitinophagia</taxon>
        <taxon>Chitinophagales</taxon>
        <taxon>Chitinophagaceae</taxon>
        <taxon>Panacibacter</taxon>
    </lineage>
</organism>
<dbReference type="RefSeq" id="WP_147192487.1">
    <property type="nucleotide sequence ID" value="NZ_CP042435.1"/>
</dbReference>